<evidence type="ECO:0000256" key="1">
    <source>
        <dbReference type="ARBA" id="ARBA00007749"/>
    </source>
</evidence>
<organism evidence="6 7">
    <name type="scientific">Methyloligella solikamskensis</name>
    <dbReference type="NCBI Taxonomy" id="1177756"/>
    <lineage>
        <taxon>Bacteria</taxon>
        <taxon>Pseudomonadati</taxon>
        <taxon>Pseudomonadota</taxon>
        <taxon>Alphaproteobacteria</taxon>
        <taxon>Hyphomicrobiales</taxon>
        <taxon>Hyphomicrobiaceae</taxon>
        <taxon>Methyloligella</taxon>
    </lineage>
</organism>
<dbReference type="InterPro" id="IPR001279">
    <property type="entry name" value="Metallo-B-lactamas"/>
</dbReference>
<dbReference type="EMBL" id="JBHTJO010000001">
    <property type="protein sequence ID" value="MFD0986375.1"/>
    <property type="molecule type" value="Genomic_DNA"/>
</dbReference>
<dbReference type="CDD" id="cd07720">
    <property type="entry name" value="OPHC2-like_MBL-fold"/>
    <property type="match status" value="1"/>
</dbReference>
<dbReference type="PROSITE" id="PS51318">
    <property type="entry name" value="TAT"/>
    <property type="match status" value="1"/>
</dbReference>
<feature type="domain" description="Metallo-beta-lactamase" evidence="5">
    <location>
        <begin position="105"/>
        <end position="312"/>
    </location>
</feature>
<dbReference type="PANTHER" id="PTHR42978">
    <property type="entry name" value="QUORUM-QUENCHING LACTONASE YTNP-RELATED-RELATED"/>
    <property type="match status" value="1"/>
</dbReference>
<evidence type="ECO:0000256" key="3">
    <source>
        <dbReference type="ARBA" id="ARBA00022801"/>
    </source>
</evidence>
<evidence type="ECO:0000256" key="4">
    <source>
        <dbReference type="ARBA" id="ARBA00022833"/>
    </source>
</evidence>
<dbReference type="Pfam" id="PF00753">
    <property type="entry name" value="Lactamase_B"/>
    <property type="match status" value="1"/>
</dbReference>
<evidence type="ECO:0000259" key="5">
    <source>
        <dbReference type="SMART" id="SM00849"/>
    </source>
</evidence>
<keyword evidence="3" id="KW-0378">Hydrolase</keyword>
<dbReference type="Proteomes" id="UP001597102">
    <property type="component" value="Unassembled WGS sequence"/>
</dbReference>
<evidence type="ECO:0000313" key="6">
    <source>
        <dbReference type="EMBL" id="MFD0986375.1"/>
    </source>
</evidence>
<dbReference type="InterPro" id="IPR006311">
    <property type="entry name" value="TAT_signal"/>
</dbReference>
<dbReference type="SUPFAM" id="SSF56281">
    <property type="entry name" value="Metallo-hydrolase/oxidoreductase"/>
    <property type="match status" value="1"/>
</dbReference>
<keyword evidence="2" id="KW-0479">Metal-binding</keyword>
<evidence type="ECO:0000313" key="7">
    <source>
        <dbReference type="Proteomes" id="UP001597102"/>
    </source>
</evidence>
<dbReference type="RefSeq" id="WP_379086390.1">
    <property type="nucleotide sequence ID" value="NZ_JBHTJO010000001.1"/>
</dbReference>
<comment type="caution">
    <text evidence="6">The sequence shown here is derived from an EMBL/GenBank/DDBJ whole genome shotgun (WGS) entry which is preliminary data.</text>
</comment>
<sequence>MADGVKRRKLEMTRREALTAAAGATLLTLSTGLSVGQARAAAPYLGASYPTHYRFRLGGFEITTIMDARAMIDGPWPIVGEDQPQEKMEALMRENLLPPARFRPGFTPTVVNTGKELILFDTGNGDDGFVPRPDGGWLAAQLGPAGFKPEDFDVVVLTHCHPDHVGGLLEGGKPLFPNARTVIGAKEFDFWRSDVALSADKESNDYNSAVLFRSHVAPLDEKLTRIKPGDSVAPGIEAVAAFGHTPGHLAFHLESEGKQLLLWADCAHHEVASLARPDWHALFDMDKEQGAETRRKIYAMAASERLPVVGYHMSFPSVGFVEKQGSGYRWVPVTYQLDL</sequence>
<comment type="similarity">
    <text evidence="1">Belongs to the metallo-beta-lactamase superfamily.</text>
</comment>
<dbReference type="PANTHER" id="PTHR42978:SF6">
    <property type="entry name" value="QUORUM-QUENCHING LACTONASE YTNP-RELATED"/>
    <property type="match status" value="1"/>
</dbReference>
<accession>A0ABW3J908</accession>
<name>A0ABW3J908_9HYPH</name>
<dbReference type="InterPro" id="IPR036866">
    <property type="entry name" value="RibonucZ/Hydroxyglut_hydro"/>
</dbReference>
<dbReference type="Gene3D" id="3.60.15.10">
    <property type="entry name" value="Ribonuclease Z/Hydroxyacylglutathione hydrolase-like"/>
    <property type="match status" value="1"/>
</dbReference>
<dbReference type="InterPro" id="IPR051013">
    <property type="entry name" value="MBL_superfamily_lactonases"/>
</dbReference>
<keyword evidence="4" id="KW-0862">Zinc</keyword>
<gene>
    <name evidence="6" type="ORF">ACFQ2F_04620</name>
</gene>
<dbReference type="SMART" id="SM00849">
    <property type="entry name" value="Lactamase_B"/>
    <property type="match status" value="1"/>
</dbReference>
<reference evidence="7" key="1">
    <citation type="journal article" date="2019" name="Int. J. Syst. Evol. Microbiol.">
        <title>The Global Catalogue of Microorganisms (GCM) 10K type strain sequencing project: providing services to taxonomists for standard genome sequencing and annotation.</title>
        <authorList>
            <consortium name="The Broad Institute Genomics Platform"/>
            <consortium name="The Broad Institute Genome Sequencing Center for Infectious Disease"/>
            <person name="Wu L."/>
            <person name="Ma J."/>
        </authorList>
    </citation>
    <scope>NUCLEOTIDE SEQUENCE [LARGE SCALE GENOMIC DNA]</scope>
    <source>
        <strain evidence="7">CCUG 61697</strain>
    </source>
</reference>
<proteinExistence type="inferred from homology"/>
<protein>
    <submittedName>
        <fullName evidence="6">MBL fold metallo-hydrolase</fullName>
    </submittedName>
</protein>
<keyword evidence="7" id="KW-1185">Reference proteome</keyword>
<evidence type="ECO:0000256" key="2">
    <source>
        <dbReference type="ARBA" id="ARBA00022723"/>
    </source>
</evidence>